<dbReference type="InterPro" id="IPR009014">
    <property type="entry name" value="Transketo_C/PFOR_II"/>
</dbReference>
<name>A0A644ZSG5_9ZZZZ</name>
<proteinExistence type="predicted"/>
<evidence type="ECO:0000313" key="6">
    <source>
        <dbReference type="EMBL" id="MPM43910.1"/>
    </source>
</evidence>
<dbReference type="PANTHER" id="PTHR43322:SF5">
    <property type="entry name" value="1-DEOXY-D-XYLULOSE-5-PHOSPHATE SYNTHASE, CHLOROPLASTIC"/>
    <property type="match status" value="1"/>
</dbReference>
<keyword evidence="3 6" id="KW-0808">Transferase</keyword>
<dbReference type="Gene3D" id="3.40.50.920">
    <property type="match status" value="1"/>
</dbReference>
<dbReference type="Pfam" id="PF02780">
    <property type="entry name" value="Transketolase_C"/>
    <property type="match status" value="1"/>
</dbReference>
<dbReference type="GO" id="GO:0008661">
    <property type="term" value="F:1-deoxy-D-xylulose-5-phosphate synthase activity"/>
    <property type="evidence" value="ECO:0007669"/>
    <property type="project" value="UniProtKB-EC"/>
</dbReference>
<evidence type="ECO:0000259" key="5">
    <source>
        <dbReference type="Pfam" id="PF02780"/>
    </source>
</evidence>
<reference evidence="6" key="1">
    <citation type="submission" date="2019-08" db="EMBL/GenBank/DDBJ databases">
        <authorList>
            <person name="Kucharzyk K."/>
            <person name="Murdoch R.W."/>
            <person name="Higgins S."/>
            <person name="Loffler F."/>
        </authorList>
    </citation>
    <scope>NUCLEOTIDE SEQUENCE</scope>
</reference>
<keyword evidence="4" id="KW-0786">Thiamine pyrophosphate</keyword>
<protein>
    <submittedName>
        <fullName evidence="6">1-deoxy-D-xylulose-5-phosphate synthase</fullName>
        <ecNumber evidence="6">2.2.1.7</ecNumber>
    </submittedName>
</protein>
<accession>A0A644ZSG5</accession>
<dbReference type="EC" id="2.2.1.7" evidence="6"/>
<comment type="subunit">
    <text evidence="2">Homodimer.</text>
</comment>
<dbReference type="GO" id="GO:0005829">
    <property type="term" value="C:cytosol"/>
    <property type="evidence" value="ECO:0007669"/>
    <property type="project" value="TreeGrafter"/>
</dbReference>
<evidence type="ECO:0000256" key="2">
    <source>
        <dbReference type="ARBA" id="ARBA00011738"/>
    </source>
</evidence>
<dbReference type="InterPro" id="IPR005477">
    <property type="entry name" value="Dxylulose-5-P_synthase"/>
</dbReference>
<dbReference type="InterPro" id="IPR033248">
    <property type="entry name" value="Transketolase_C"/>
</dbReference>
<comment type="cofactor">
    <cofactor evidence="1">
        <name>Mg(2+)</name>
        <dbReference type="ChEBI" id="CHEBI:18420"/>
    </cofactor>
</comment>
<comment type="caution">
    <text evidence="6">The sequence shown here is derived from an EMBL/GenBank/DDBJ whole genome shotgun (WGS) entry which is preliminary data.</text>
</comment>
<evidence type="ECO:0000256" key="4">
    <source>
        <dbReference type="ARBA" id="ARBA00023052"/>
    </source>
</evidence>
<dbReference type="SUPFAM" id="SSF52922">
    <property type="entry name" value="TK C-terminal domain-like"/>
    <property type="match status" value="1"/>
</dbReference>
<dbReference type="GO" id="GO:0016114">
    <property type="term" value="P:terpenoid biosynthetic process"/>
    <property type="evidence" value="ECO:0007669"/>
    <property type="project" value="InterPro"/>
</dbReference>
<dbReference type="AlphaFoldDB" id="A0A644ZSG5"/>
<dbReference type="PANTHER" id="PTHR43322">
    <property type="entry name" value="1-D-DEOXYXYLULOSE 5-PHOSPHATE SYNTHASE-RELATED"/>
    <property type="match status" value="1"/>
</dbReference>
<evidence type="ECO:0000256" key="3">
    <source>
        <dbReference type="ARBA" id="ARBA00022679"/>
    </source>
</evidence>
<gene>
    <name evidence="6" type="primary">dxs_61</name>
    <name evidence="6" type="ORF">SDC9_90588</name>
</gene>
<dbReference type="EMBL" id="VSSQ01010282">
    <property type="protein sequence ID" value="MPM43910.1"/>
    <property type="molecule type" value="Genomic_DNA"/>
</dbReference>
<sequence>MIQKVQTNNLNYAVVNARFIKPFDEAMLLRIASTEKPIFTYEIDLLKGGLSSAIDEFFCDHQLCVAVYRSGIDNQYVTHGSNVELKKALKLDINTFVNYITKVLSERR</sequence>
<evidence type="ECO:0000256" key="1">
    <source>
        <dbReference type="ARBA" id="ARBA00001946"/>
    </source>
</evidence>
<dbReference type="GO" id="GO:0019288">
    <property type="term" value="P:isopentenyl diphosphate biosynthetic process, methylerythritol 4-phosphate pathway"/>
    <property type="evidence" value="ECO:0007669"/>
    <property type="project" value="TreeGrafter"/>
</dbReference>
<organism evidence="6">
    <name type="scientific">bioreactor metagenome</name>
    <dbReference type="NCBI Taxonomy" id="1076179"/>
    <lineage>
        <taxon>unclassified sequences</taxon>
        <taxon>metagenomes</taxon>
        <taxon>ecological metagenomes</taxon>
    </lineage>
</organism>
<feature type="domain" description="Transketolase C-terminal" evidence="5">
    <location>
        <begin position="3"/>
        <end position="93"/>
    </location>
</feature>